<dbReference type="eggNOG" id="KOG4177">
    <property type="taxonomic scope" value="Eukaryota"/>
</dbReference>
<name>W9RAF4_9ROSA</name>
<dbReference type="InterPro" id="IPR000535">
    <property type="entry name" value="MSP_dom"/>
</dbReference>
<dbReference type="InterPro" id="IPR013783">
    <property type="entry name" value="Ig-like_fold"/>
</dbReference>
<feature type="domain" description="MSP" evidence="1">
    <location>
        <begin position="1"/>
        <end position="87"/>
    </location>
</feature>
<evidence type="ECO:0000259" key="1">
    <source>
        <dbReference type="PROSITE" id="PS50202"/>
    </source>
</evidence>
<evidence type="ECO:0000313" key="3">
    <source>
        <dbReference type="Proteomes" id="UP000030645"/>
    </source>
</evidence>
<sequence>MPVVFKLQRLIKTRYSVKPQLGIIAPLEKIIVEIIYHFPPGSTLPDSFPHSDDYFLLHSVVVPGAATKDYPTTYDAVPSDWFTTKKK</sequence>
<dbReference type="AlphaFoldDB" id="W9RAF4"/>
<accession>W9RAF4</accession>
<dbReference type="Proteomes" id="UP000030645">
    <property type="component" value="Unassembled WGS sequence"/>
</dbReference>
<dbReference type="SUPFAM" id="SSF49354">
    <property type="entry name" value="PapD-like"/>
    <property type="match status" value="1"/>
</dbReference>
<dbReference type="STRING" id="981085.W9RAF4"/>
<keyword evidence="3" id="KW-1185">Reference proteome</keyword>
<dbReference type="PROSITE" id="PS50202">
    <property type="entry name" value="MSP"/>
    <property type="match status" value="1"/>
</dbReference>
<dbReference type="Gene3D" id="2.60.40.10">
    <property type="entry name" value="Immunoglobulins"/>
    <property type="match status" value="1"/>
</dbReference>
<evidence type="ECO:0000313" key="2">
    <source>
        <dbReference type="EMBL" id="EXB44765.1"/>
    </source>
</evidence>
<reference evidence="3" key="1">
    <citation type="submission" date="2013-01" db="EMBL/GenBank/DDBJ databases">
        <title>Draft Genome Sequence of a Mulberry Tree, Morus notabilis C.K. Schneid.</title>
        <authorList>
            <person name="He N."/>
            <person name="Zhao S."/>
        </authorList>
    </citation>
    <scope>NUCLEOTIDE SEQUENCE</scope>
</reference>
<dbReference type="EMBL" id="KE343880">
    <property type="protein sequence ID" value="EXB44765.1"/>
    <property type="molecule type" value="Genomic_DNA"/>
</dbReference>
<organism evidence="2 3">
    <name type="scientific">Morus notabilis</name>
    <dbReference type="NCBI Taxonomy" id="981085"/>
    <lineage>
        <taxon>Eukaryota</taxon>
        <taxon>Viridiplantae</taxon>
        <taxon>Streptophyta</taxon>
        <taxon>Embryophyta</taxon>
        <taxon>Tracheophyta</taxon>
        <taxon>Spermatophyta</taxon>
        <taxon>Magnoliopsida</taxon>
        <taxon>eudicotyledons</taxon>
        <taxon>Gunneridae</taxon>
        <taxon>Pentapetalae</taxon>
        <taxon>rosids</taxon>
        <taxon>fabids</taxon>
        <taxon>Rosales</taxon>
        <taxon>Moraceae</taxon>
        <taxon>Moreae</taxon>
        <taxon>Morus</taxon>
    </lineage>
</organism>
<gene>
    <name evidence="2" type="ORF">L484_000695</name>
</gene>
<protein>
    <recommendedName>
        <fullName evidence="1">MSP domain-containing protein</fullName>
    </recommendedName>
</protein>
<dbReference type="InterPro" id="IPR008962">
    <property type="entry name" value="PapD-like_sf"/>
</dbReference>
<proteinExistence type="predicted"/>